<evidence type="ECO:0000313" key="3">
    <source>
        <dbReference type="Proteomes" id="UP000318431"/>
    </source>
</evidence>
<comment type="caution">
    <text evidence="2">The sequence shown here is derived from an EMBL/GenBank/DDBJ whole genome shotgun (WGS) entry which is preliminary data.</text>
</comment>
<keyword evidence="1" id="KW-0472">Membrane</keyword>
<reference evidence="2 3" key="1">
    <citation type="journal article" date="2015" name="Stand. Genomic Sci.">
        <title>Genomic Encyclopedia of Bacterial and Archaeal Type Strains, Phase III: the genomes of soil and plant-associated and newly described type strains.</title>
        <authorList>
            <person name="Whitman W.B."/>
            <person name="Woyke T."/>
            <person name="Klenk H.P."/>
            <person name="Zhou Y."/>
            <person name="Lilburn T.G."/>
            <person name="Beck B.J."/>
            <person name="De Vos P."/>
            <person name="Vandamme P."/>
            <person name="Eisen J.A."/>
            <person name="Garrity G."/>
            <person name="Hugenholtz P."/>
            <person name="Kyrpides N.C."/>
        </authorList>
    </citation>
    <scope>NUCLEOTIDE SEQUENCE [LARGE SCALE GENOMIC DNA]</scope>
    <source>
        <strain evidence="2 3">CGMCC 1.10822</strain>
    </source>
</reference>
<organism evidence="2 3">
    <name type="scientific">Pseudoduganella lurida</name>
    <dbReference type="NCBI Taxonomy" id="1036180"/>
    <lineage>
        <taxon>Bacteria</taxon>
        <taxon>Pseudomonadati</taxon>
        <taxon>Pseudomonadota</taxon>
        <taxon>Betaproteobacteria</taxon>
        <taxon>Burkholderiales</taxon>
        <taxon>Oxalobacteraceae</taxon>
        <taxon>Telluria group</taxon>
        <taxon>Pseudoduganella</taxon>
    </lineage>
</organism>
<feature type="transmembrane region" description="Helical" evidence="1">
    <location>
        <begin position="154"/>
        <end position="173"/>
    </location>
</feature>
<dbReference type="RefSeq" id="WP_145650949.1">
    <property type="nucleotide sequence ID" value="NZ_VLLB01000007.1"/>
</dbReference>
<keyword evidence="3" id="KW-1185">Reference proteome</keyword>
<keyword evidence="1" id="KW-1133">Transmembrane helix</keyword>
<protein>
    <recommendedName>
        <fullName evidence="4">Restriction endonuclease type IV Mrr domain-containing protein</fullName>
    </recommendedName>
</protein>
<dbReference type="AlphaFoldDB" id="A0A562R2M1"/>
<sequence>MTSTSTSPYLRSATWQDLERLSLALLSAEYGAKFRRWGGAGQRKDGIDAWAKLPDGRIVAARFEGREARFGQPLTDADIDSALAEVAAFPHPIDELLILTTASNDAGMVSTARAPAKEVKVWGWQSIGARIDRHPAIQKKFFGIGGKPPVGARLALGVAAVLIVAGGAGSLFLSKSAMDNSQRIQQDAPQTIAAIAANVAALDKTYEGCLAAFDQHVFTPGPALSASCRDTATRQLTTLTKQVDKARNGLPPDVQTELSRMMVIFNEDVREASVVTSSTYAFAKAVAEGTDEACVPASSSALEKAGDEAMTAQLRYYFLLRDFIRPEMDAARTILALHARAIKEPVQNEMAAAAQRMEQVLVERTKYDLKNVARPFSLSAEKKTASPGATPGDDAAEAARWRNVLASACRTVPGKR</sequence>
<name>A0A562R2M1_9BURK</name>
<dbReference type="Proteomes" id="UP000318431">
    <property type="component" value="Unassembled WGS sequence"/>
</dbReference>
<keyword evidence="1" id="KW-0812">Transmembrane</keyword>
<evidence type="ECO:0008006" key="4">
    <source>
        <dbReference type="Google" id="ProtNLM"/>
    </source>
</evidence>
<evidence type="ECO:0000313" key="2">
    <source>
        <dbReference type="EMBL" id="TWI63073.1"/>
    </source>
</evidence>
<dbReference type="OrthoDB" id="8912424at2"/>
<proteinExistence type="predicted"/>
<dbReference type="EMBL" id="VLLB01000007">
    <property type="protein sequence ID" value="TWI63073.1"/>
    <property type="molecule type" value="Genomic_DNA"/>
</dbReference>
<gene>
    <name evidence="2" type="ORF">IP91_03914</name>
</gene>
<accession>A0A562R2M1</accession>
<evidence type="ECO:0000256" key="1">
    <source>
        <dbReference type="SAM" id="Phobius"/>
    </source>
</evidence>